<dbReference type="EMBL" id="KZ857420">
    <property type="protein sequence ID" value="RDX47200.1"/>
    <property type="molecule type" value="Genomic_DNA"/>
</dbReference>
<sequence length="162" mass="18163">MSAPAPLVCITNAPSPLEATISLSGTVDKPTQSGMLGLKQSLEGMKKVSILVKLEYNAYERLDEPMLQTAVNALAAEFERRILPHCKTVEQLRLCIEFKCDGRHGFARYPCPAFTDLRLEDVPRTLTALRVGLTNKRFTRLLPGNLEVRIIGDHFPEWQAVW</sequence>
<reference evidence="1 2" key="1">
    <citation type="journal article" date="2018" name="Biotechnol. Biofuels">
        <title>Integrative visual omics of the white-rot fungus Polyporus brumalis exposes the biotechnological potential of its oxidative enzymes for delignifying raw plant biomass.</title>
        <authorList>
            <person name="Miyauchi S."/>
            <person name="Rancon A."/>
            <person name="Drula E."/>
            <person name="Hage H."/>
            <person name="Chaduli D."/>
            <person name="Favel A."/>
            <person name="Grisel S."/>
            <person name="Henrissat B."/>
            <person name="Herpoel-Gimbert I."/>
            <person name="Ruiz-Duenas F.J."/>
            <person name="Chevret D."/>
            <person name="Hainaut M."/>
            <person name="Lin J."/>
            <person name="Wang M."/>
            <person name="Pangilinan J."/>
            <person name="Lipzen A."/>
            <person name="Lesage-Meessen L."/>
            <person name="Navarro D."/>
            <person name="Riley R."/>
            <person name="Grigoriev I.V."/>
            <person name="Zhou S."/>
            <person name="Raouche S."/>
            <person name="Rosso M.N."/>
        </authorList>
    </citation>
    <scope>NUCLEOTIDE SEQUENCE [LARGE SCALE GENOMIC DNA]</scope>
    <source>
        <strain evidence="1 2">BRFM 1820</strain>
    </source>
</reference>
<dbReference type="Proteomes" id="UP000256964">
    <property type="component" value="Unassembled WGS sequence"/>
</dbReference>
<keyword evidence="2" id="KW-1185">Reference proteome</keyword>
<evidence type="ECO:0000313" key="1">
    <source>
        <dbReference type="EMBL" id="RDX47200.1"/>
    </source>
</evidence>
<name>A0A371D3T9_9APHY</name>
<accession>A0A371D3T9</accession>
<proteinExistence type="predicted"/>
<gene>
    <name evidence="1" type="ORF">OH76DRAFT_1484814</name>
</gene>
<dbReference type="OrthoDB" id="2735506at2759"/>
<organism evidence="1 2">
    <name type="scientific">Lentinus brumalis</name>
    <dbReference type="NCBI Taxonomy" id="2498619"/>
    <lineage>
        <taxon>Eukaryota</taxon>
        <taxon>Fungi</taxon>
        <taxon>Dikarya</taxon>
        <taxon>Basidiomycota</taxon>
        <taxon>Agaricomycotina</taxon>
        <taxon>Agaricomycetes</taxon>
        <taxon>Polyporales</taxon>
        <taxon>Polyporaceae</taxon>
        <taxon>Lentinus</taxon>
    </lineage>
</organism>
<protein>
    <submittedName>
        <fullName evidence="1">Uncharacterized protein</fullName>
    </submittedName>
</protein>
<evidence type="ECO:0000313" key="2">
    <source>
        <dbReference type="Proteomes" id="UP000256964"/>
    </source>
</evidence>
<dbReference type="AlphaFoldDB" id="A0A371D3T9"/>